<keyword evidence="3" id="KW-1185">Reference proteome</keyword>
<evidence type="ECO:0000313" key="3">
    <source>
        <dbReference type="Proteomes" id="UP000270301"/>
    </source>
</evidence>
<dbReference type="GeneID" id="77931829"/>
<dbReference type="SMART" id="SM00530">
    <property type="entry name" value="HTH_XRE"/>
    <property type="match status" value="1"/>
</dbReference>
<feature type="domain" description="HTH cro/C1-type" evidence="1">
    <location>
        <begin position="16"/>
        <end position="70"/>
    </location>
</feature>
<organism evidence="2 3">
    <name type="scientific">Arthrobacter phage Hestia</name>
    <dbReference type="NCBI Taxonomy" id="2419609"/>
    <lineage>
        <taxon>Viruses</taxon>
        <taxon>Duplodnaviria</taxon>
        <taxon>Heunggongvirae</taxon>
        <taxon>Uroviricota</taxon>
        <taxon>Caudoviricetes</taxon>
        <taxon>Hestiavirus</taxon>
        <taxon>Hestiavirus hestia</taxon>
    </lineage>
</organism>
<accession>A0A3G3M3D7</accession>
<dbReference type="InterPro" id="IPR010982">
    <property type="entry name" value="Lambda_DNA-bd_dom_sf"/>
</dbReference>
<dbReference type="GO" id="GO:0003677">
    <property type="term" value="F:DNA binding"/>
    <property type="evidence" value="ECO:0007669"/>
    <property type="project" value="UniProtKB-KW"/>
</dbReference>
<keyword evidence="2" id="KW-0238">DNA-binding</keyword>
<sequence>MGNYGIDIQAALVTQVKAEMAALDMKQKDMAQHIGMQTSTLSRYLSGERDIPMPVAFSMASALGLSIIELVQRAERRLEGKNVQ</sequence>
<protein>
    <submittedName>
        <fullName evidence="2">Helix-turn-helix DNA-binding domain protein</fullName>
    </submittedName>
</protein>
<proteinExistence type="predicted"/>
<name>A0A3G3M3D7_9CAUD</name>
<gene>
    <name evidence="2" type="primary">44</name>
    <name evidence="2" type="ORF">PBI_HESTIA_44</name>
</gene>
<dbReference type="Pfam" id="PF01381">
    <property type="entry name" value="HTH_3"/>
    <property type="match status" value="1"/>
</dbReference>
<reference evidence="2 3" key="1">
    <citation type="submission" date="2018-09" db="EMBL/GenBank/DDBJ databases">
        <authorList>
            <person name="Ulbrich M.C."/>
            <person name="Stoner T.H."/>
            <person name="Garlena R.A."/>
            <person name="Russell D.A."/>
            <person name="Pope W.H."/>
            <person name="Jacobs-Sera D."/>
            <person name="Hatfull G.F."/>
        </authorList>
    </citation>
    <scope>NUCLEOTIDE SEQUENCE [LARGE SCALE GENOMIC DNA]</scope>
</reference>
<dbReference type="RefSeq" id="YP_010655955.1">
    <property type="nucleotide sequence ID" value="NC_070833.1"/>
</dbReference>
<dbReference type="KEGG" id="vg:77931829"/>
<dbReference type="PROSITE" id="PS50943">
    <property type="entry name" value="HTH_CROC1"/>
    <property type="match status" value="1"/>
</dbReference>
<dbReference type="EMBL" id="MH910036">
    <property type="protein sequence ID" value="AYR00922.1"/>
    <property type="molecule type" value="Genomic_DNA"/>
</dbReference>
<dbReference type="Proteomes" id="UP000270301">
    <property type="component" value="Segment"/>
</dbReference>
<dbReference type="SUPFAM" id="SSF47413">
    <property type="entry name" value="lambda repressor-like DNA-binding domains"/>
    <property type="match status" value="1"/>
</dbReference>
<dbReference type="InterPro" id="IPR001387">
    <property type="entry name" value="Cro/C1-type_HTH"/>
</dbReference>
<dbReference type="Gene3D" id="1.10.260.40">
    <property type="entry name" value="lambda repressor-like DNA-binding domains"/>
    <property type="match status" value="1"/>
</dbReference>
<evidence type="ECO:0000313" key="2">
    <source>
        <dbReference type="EMBL" id="AYR00922.1"/>
    </source>
</evidence>
<dbReference type="CDD" id="cd00093">
    <property type="entry name" value="HTH_XRE"/>
    <property type="match status" value="1"/>
</dbReference>
<evidence type="ECO:0000259" key="1">
    <source>
        <dbReference type="PROSITE" id="PS50943"/>
    </source>
</evidence>